<comment type="caution">
    <text evidence="2">The sequence shown here is derived from an EMBL/GenBank/DDBJ whole genome shotgun (WGS) entry which is preliminary data.</text>
</comment>
<dbReference type="Gene3D" id="1.10.220.160">
    <property type="match status" value="1"/>
</dbReference>
<dbReference type="SUPFAM" id="SSF82199">
    <property type="entry name" value="SET domain"/>
    <property type="match status" value="1"/>
</dbReference>
<dbReference type="InterPro" id="IPR001214">
    <property type="entry name" value="SET_dom"/>
</dbReference>
<feature type="non-terminal residue" evidence="2">
    <location>
        <position position="1"/>
    </location>
</feature>
<dbReference type="Proteomes" id="UP000194236">
    <property type="component" value="Unassembled WGS sequence"/>
</dbReference>
<name>A0A1Y3BG31_EURMA</name>
<evidence type="ECO:0000313" key="3">
    <source>
        <dbReference type="Proteomes" id="UP000194236"/>
    </source>
</evidence>
<dbReference type="OrthoDB" id="6486983at2759"/>
<dbReference type="InterPro" id="IPR046341">
    <property type="entry name" value="SET_dom_sf"/>
</dbReference>
<dbReference type="CDD" id="cd20071">
    <property type="entry name" value="SET_SMYD"/>
    <property type="match status" value="1"/>
</dbReference>
<gene>
    <name evidence="2" type="ORF">BLA29_013828</name>
</gene>
<dbReference type="AlphaFoldDB" id="A0A1Y3BG31"/>
<sequence length="140" mass="16042">KKDSDQFRGIINYFKFYQIDDYDPELLLKCYGILHVNSFGIDCYDTDNLTIDHRGCGLYLEASVFDHSCIPNACAAGDSLALEIRALRPIRPGDLIYLDYIQDILPKDQRIKHLEERYFFTCHCNGGCADSDNVFDSNVD</sequence>
<dbReference type="GO" id="GO:0005634">
    <property type="term" value="C:nucleus"/>
    <property type="evidence" value="ECO:0007669"/>
    <property type="project" value="TreeGrafter"/>
</dbReference>
<dbReference type="Pfam" id="PF00856">
    <property type="entry name" value="SET"/>
    <property type="match status" value="1"/>
</dbReference>
<dbReference type="EMBL" id="MUJZ01027394">
    <property type="protein sequence ID" value="OTF78556.1"/>
    <property type="molecule type" value="Genomic_DNA"/>
</dbReference>
<reference evidence="2 3" key="1">
    <citation type="submission" date="2017-03" db="EMBL/GenBank/DDBJ databases">
        <title>Genome Survey of Euroglyphus maynei.</title>
        <authorList>
            <person name="Arlian L.G."/>
            <person name="Morgan M.S."/>
            <person name="Rider S.D."/>
        </authorList>
    </citation>
    <scope>NUCLEOTIDE SEQUENCE [LARGE SCALE GENOMIC DNA]</scope>
    <source>
        <strain evidence="2">Arlian Lab</strain>
        <tissue evidence="2">Whole body</tissue>
    </source>
</reference>
<keyword evidence="3" id="KW-1185">Reference proteome</keyword>
<dbReference type="Gene3D" id="2.170.270.10">
    <property type="entry name" value="SET domain"/>
    <property type="match status" value="1"/>
</dbReference>
<accession>A0A1Y3BG31</accession>
<organism evidence="2 3">
    <name type="scientific">Euroglyphus maynei</name>
    <name type="common">Mayne's house dust mite</name>
    <dbReference type="NCBI Taxonomy" id="6958"/>
    <lineage>
        <taxon>Eukaryota</taxon>
        <taxon>Metazoa</taxon>
        <taxon>Ecdysozoa</taxon>
        <taxon>Arthropoda</taxon>
        <taxon>Chelicerata</taxon>
        <taxon>Arachnida</taxon>
        <taxon>Acari</taxon>
        <taxon>Acariformes</taxon>
        <taxon>Sarcoptiformes</taxon>
        <taxon>Astigmata</taxon>
        <taxon>Psoroptidia</taxon>
        <taxon>Analgoidea</taxon>
        <taxon>Pyroglyphidae</taxon>
        <taxon>Pyroglyphinae</taxon>
        <taxon>Euroglyphus</taxon>
    </lineage>
</organism>
<protein>
    <submittedName>
        <fullName evidence="2">Set and mynd domain-containing protein-like protein</fullName>
    </submittedName>
</protein>
<dbReference type="GO" id="GO:0008276">
    <property type="term" value="F:protein methyltransferase activity"/>
    <property type="evidence" value="ECO:0007669"/>
    <property type="project" value="UniProtKB-ARBA"/>
</dbReference>
<dbReference type="GO" id="GO:0008757">
    <property type="term" value="F:S-adenosylmethionine-dependent methyltransferase activity"/>
    <property type="evidence" value="ECO:0007669"/>
    <property type="project" value="UniProtKB-ARBA"/>
</dbReference>
<feature type="domain" description="SET" evidence="1">
    <location>
        <begin position="26"/>
        <end position="100"/>
    </location>
</feature>
<proteinExistence type="predicted"/>
<dbReference type="InterPro" id="IPR050869">
    <property type="entry name" value="H3K4_H4K5_MeTrfase"/>
</dbReference>
<dbReference type="PANTHER" id="PTHR12197">
    <property type="entry name" value="HISTONE-LYSINE N-METHYLTRANSFERASE SMYD"/>
    <property type="match status" value="1"/>
</dbReference>
<dbReference type="GO" id="GO:0008170">
    <property type="term" value="F:N-methyltransferase activity"/>
    <property type="evidence" value="ECO:0007669"/>
    <property type="project" value="UniProtKB-ARBA"/>
</dbReference>
<feature type="non-terminal residue" evidence="2">
    <location>
        <position position="140"/>
    </location>
</feature>
<dbReference type="PANTHER" id="PTHR12197:SF251">
    <property type="entry name" value="EG:BACR7C10.4 PROTEIN"/>
    <property type="match status" value="1"/>
</dbReference>
<evidence type="ECO:0000313" key="2">
    <source>
        <dbReference type="EMBL" id="OTF78556.1"/>
    </source>
</evidence>
<evidence type="ECO:0000259" key="1">
    <source>
        <dbReference type="Pfam" id="PF00856"/>
    </source>
</evidence>